<accession>A0A0U5JG10</accession>
<dbReference type="InParanoid" id="A0A0U5JG10"/>
<evidence type="ECO:0000313" key="1">
    <source>
        <dbReference type="EMBL" id="CUI18029.1"/>
    </source>
</evidence>
<proteinExistence type="predicted"/>
<dbReference type="RefSeq" id="WP_032124670.1">
    <property type="nucleotide sequence ID" value="NZ_LN879502.1"/>
</dbReference>
<gene>
    <name evidence="1" type="ORF">PNK_2435</name>
</gene>
<protein>
    <submittedName>
        <fullName evidence="1">Uncharacterized protein</fullName>
    </submittedName>
</protein>
<sequence>MTVQEPPPLSKKAKTTIYMSEEDENMLNEIFIKRLRDKRKTDKSALLCEGIRLLYQMEMAEADSKPSGSR</sequence>
<name>A0A0U5JG10_9BACT</name>
<dbReference type="AlphaFoldDB" id="A0A0U5JG10"/>
<dbReference type="KEGG" id="pnl:PNK_2435"/>
<dbReference type="Proteomes" id="UP000069902">
    <property type="component" value="Chromosome cPNK"/>
</dbReference>
<dbReference type="PATRIC" id="fig|389348.3.peg.2728"/>
<keyword evidence="2" id="KW-1185">Reference proteome</keyword>
<reference evidence="2" key="1">
    <citation type="submission" date="2015-09" db="EMBL/GenBank/DDBJ databases">
        <authorList>
            <person name="Bertelli C."/>
        </authorList>
    </citation>
    <scope>NUCLEOTIDE SEQUENCE [LARGE SCALE GENOMIC DNA]</scope>
    <source>
        <strain evidence="2">KNic</strain>
    </source>
</reference>
<evidence type="ECO:0000313" key="2">
    <source>
        <dbReference type="Proteomes" id="UP000069902"/>
    </source>
</evidence>
<dbReference type="EMBL" id="LN879502">
    <property type="protein sequence ID" value="CUI18029.1"/>
    <property type="molecule type" value="Genomic_DNA"/>
</dbReference>
<organism evidence="1 2">
    <name type="scientific">Candidatus Protochlamydia naegleriophila</name>
    <dbReference type="NCBI Taxonomy" id="389348"/>
    <lineage>
        <taxon>Bacteria</taxon>
        <taxon>Pseudomonadati</taxon>
        <taxon>Chlamydiota</taxon>
        <taxon>Chlamydiia</taxon>
        <taxon>Parachlamydiales</taxon>
        <taxon>Parachlamydiaceae</taxon>
        <taxon>Candidatus Protochlamydia</taxon>
    </lineage>
</organism>